<evidence type="ECO:0000256" key="6">
    <source>
        <dbReference type="PROSITE-ProRule" id="PRU01248"/>
    </source>
</evidence>
<dbReference type="Gene3D" id="1.10.443.10">
    <property type="entry name" value="Intergrase catalytic core"/>
    <property type="match status" value="1"/>
</dbReference>
<keyword evidence="5" id="KW-0233">DNA recombination</keyword>
<comment type="similarity">
    <text evidence="1">Belongs to the 'phage' integrase family.</text>
</comment>
<evidence type="ECO:0000256" key="2">
    <source>
        <dbReference type="ARBA" id="ARBA00023015"/>
    </source>
</evidence>
<keyword evidence="4" id="KW-0804">Transcription</keyword>
<dbReference type="InterPro" id="IPR002104">
    <property type="entry name" value="Integrase_catalytic"/>
</dbReference>
<evidence type="ECO:0000256" key="5">
    <source>
        <dbReference type="ARBA" id="ARBA00023172"/>
    </source>
</evidence>
<organism evidence="9 10">
    <name type="scientific">Microbacterium maritypicum MF109</name>
    <dbReference type="NCBI Taxonomy" id="1333857"/>
    <lineage>
        <taxon>Bacteria</taxon>
        <taxon>Bacillati</taxon>
        <taxon>Actinomycetota</taxon>
        <taxon>Actinomycetes</taxon>
        <taxon>Micrococcales</taxon>
        <taxon>Microbacteriaceae</taxon>
        <taxon>Microbacterium</taxon>
    </lineage>
</organism>
<evidence type="ECO:0000256" key="4">
    <source>
        <dbReference type="ARBA" id="ARBA00023163"/>
    </source>
</evidence>
<dbReference type="InterPro" id="IPR010998">
    <property type="entry name" value="Integrase_recombinase_N"/>
</dbReference>
<dbReference type="Pfam" id="PF00589">
    <property type="entry name" value="Phage_integrase"/>
    <property type="match status" value="1"/>
</dbReference>
<dbReference type="Proteomes" id="UP000016033">
    <property type="component" value="Unassembled WGS sequence"/>
</dbReference>
<dbReference type="Gene3D" id="3.30.730.10">
    <property type="entry name" value="AP2/ERF domain"/>
    <property type="match status" value="1"/>
</dbReference>
<dbReference type="GO" id="GO:0003677">
    <property type="term" value="F:DNA binding"/>
    <property type="evidence" value="ECO:0007669"/>
    <property type="project" value="UniProtKB-UniRule"/>
</dbReference>
<evidence type="ECO:0000256" key="3">
    <source>
        <dbReference type="ARBA" id="ARBA00023125"/>
    </source>
</evidence>
<comment type="caution">
    <text evidence="9">The sequence shown here is derived from an EMBL/GenBank/DDBJ whole genome shotgun (WGS) entry which is preliminary data.</text>
</comment>
<dbReference type="InterPro" id="IPR016177">
    <property type="entry name" value="DNA-bd_dom_sf"/>
</dbReference>
<proteinExistence type="inferred from homology"/>
<keyword evidence="2" id="KW-0805">Transcription regulation</keyword>
<evidence type="ECO:0000313" key="9">
    <source>
        <dbReference type="EMBL" id="EQM74375.1"/>
    </source>
</evidence>
<dbReference type="PROSITE" id="PS51898">
    <property type="entry name" value="TYR_RECOMBINASE"/>
    <property type="match status" value="1"/>
</dbReference>
<sequence length="350" mass="39871">MPVRQLKSGKHQARVWDNENKRYVSLGTFDSEKEAALAELRAEAGLEQEKKASQPKAIPRGRERFSKFALEIIEAKKQTWAPSTYHAHLRNLDKHLKPFHNTAVADITYSQVVKWWKSMEKEPVARKQSYSTLRMLMKRALRHGLISTTPCLIEGATKDHSKKRPTFHAADVRMMIEMTSDVQMKAALLTMLGTGVRIGELLALDWADVDLITGKLNVHRHLTPFGLEDGTKHHADGRRVLLMAGEVVQALRALSATTVPMPSHPVFVNVWGNRMTYRAFSRPFKTLRASCGLDDLRPHDIRHVHLSEYGRHSSLKEVMERGGHTDVSSALRYQHGDEERERQIVEKLKL</sequence>
<dbReference type="SUPFAM" id="SSF56349">
    <property type="entry name" value="DNA breaking-rejoining enzymes"/>
    <property type="match status" value="1"/>
</dbReference>
<dbReference type="SMART" id="SM00380">
    <property type="entry name" value="AP2"/>
    <property type="match status" value="1"/>
</dbReference>
<dbReference type="GO" id="GO:0006310">
    <property type="term" value="P:DNA recombination"/>
    <property type="evidence" value="ECO:0007669"/>
    <property type="project" value="UniProtKB-KW"/>
</dbReference>
<dbReference type="AlphaFoldDB" id="T5KDW9"/>
<evidence type="ECO:0000313" key="10">
    <source>
        <dbReference type="Proteomes" id="UP000016033"/>
    </source>
</evidence>
<dbReference type="PROSITE" id="PS51900">
    <property type="entry name" value="CB"/>
    <property type="match status" value="1"/>
</dbReference>
<dbReference type="RefSeq" id="WP_021200472.1">
    <property type="nucleotide sequence ID" value="NZ_ATAO01000206.1"/>
</dbReference>
<evidence type="ECO:0000259" key="8">
    <source>
        <dbReference type="PROSITE" id="PS51900"/>
    </source>
</evidence>
<dbReference type="InterPro" id="IPR011010">
    <property type="entry name" value="DNA_brk_join_enz"/>
</dbReference>
<dbReference type="InterPro" id="IPR050090">
    <property type="entry name" value="Tyrosine_recombinase_XerCD"/>
</dbReference>
<dbReference type="PANTHER" id="PTHR30349">
    <property type="entry name" value="PHAGE INTEGRASE-RELATED"/>
    <property type="match status" value="1"/>
</dbReference>
<feature type="domain" description="Tyr recombinase" evidence="7">
    <location>
        <begin position="162"/>
        <end position="346"/>
    </location>
</feature>
<dbReference type="SUPFAM" id="SSF54171">
    <property type="entry name" value="DNA-binding domain"/>
    <property type="match status" value="1"/>
</dbReference>
<evidence type="ECO:0008006" key="11">
    <source>
        <dbReference type="Google" id="ProtNLM"/>
    </source>
</evidence>
<accession>T5KDW9</accession>
<dbReference type="InterPro" id="IPR036955">
    <property type="entry name" value="AP2/ERF_dom_sf"/>
</dbReference>
<reference evidence="9 10" key="1">
    <citation type="journal article" date="2013" name="Genome Announc.">
        <title>Whole-genome sequences of five oyster-associated bacteria show potential for crude oil hydrocarbon degradation.</title>
        <authorList>
            <person name="Chauhan A."/>
            <person name="Green S."/>
            <person name="Pathak A."/>
            <person name="Thomas J."/>
            <person name="Venkatramanan R."/>
        </authorList>
    </citation>
    <scope>NUCLEOTIDE SEQUENCE [LARGE SCALE GENOMIC DNA]</scope>
    <source>
        <strain evidence="9 10">MF109</strain>
    </source>
</reference>
<dbReference type="PATRIC" id="fig|1333857.3.peg.2520"/>
<dbReference type="GO" id="GO:0003700">
    <property type="term" value="F:DNA-binding transcription factor activity"/>
    <property type="evidence" value="ECO:0007669"/>
    <property type="project" value="InterPro"/>
</dbReference>
<dbReference type="InterPro" id="IPR044068">
    <property type="entry name" value="CB"/>
</dbReference>
<protein>
    <recommendedName>
        <fullName evidence="11">Tyr recombinase domain-containing protein</fullName>
    </recommendedName>
</protein>
<name>T5KDW9_MICMQ</name>
<dbReference type="InterPro" id="IPR001471">
    <property type="entry name" value="AP2/ERF_dom"/>
</dbReference>
<gene>
    <name evidence="9" type="ORF">L687_02665</name>
</gene>
<dbReference type="GO" id="GO:0015074">
    <property type="term" value="P:DNA integration"/>
    <property type="evidence" value="ECO:0007669"/>
    <property type="project" value="InterPro"/>
</dbReference>
<dbReference type="PANTHER" id="PTHR30349:SF64">
    <property type="entry name" value="PROPHAGE INTEGRASE INTD-RELATED"/>
    <property type="match status" value="1"/>
</dbReference>
<evidence type="ECO:0000259" key="7">
    <source>
        <dbReference type="PROSITE" id="PS51898"/>
    </source>
</evidence>
<keyword evidence="3 6" id="KW-0238">DNA-binding</keyword>
<dbReference type="InterPro" id="IPR013762">
    <property type="entry name" value="Integrase-like_cat_sf"/>
</dbReference>
<feature type="domain" description="Core-binding (CB)" evidence="8">
    <location>
        <begin position="63"/>
        <end position="141"/>
    </location>
</feature>
<evidence type="ECO:0000256" key="1">
    <source>
        <dbReference type="ARBA" id="ARBA00008857"/>
    </source>
</evidence>
<dbReference type="EMBL" id="ATAO01000206">
    <property type="protein sequence ID" value="EQM74375.1"/>
    <property type="molecule type" value="Genomic_DNA"/>
</dbReference>
<dbReference type="Gene3D" id="1.10.150.130">
    <property type="match status" value="1"/>
</dbReference>